<name>A0A0L0P8X3_CANAR</name>
<dbReference type="Proteomes" id="UP000037122">
    <property type="component" value="Unassembled WGS sequence"/>
</dbReference>
<gene>
    <name evidence="1" type="ORF">QG37_00037</name>
</gene>
<dbReference type="EMBL" id="LGST01000002">
    <property type="protein sequence ID" value="KNE02665.1"/>
    <property type="molecule type" value="Genomic_DNA"/>
</dbReference>
<evidence type="ECO:0000313" key="2">
    <source>
        <dbReference type="Proteomes" id="UP000037122"/>
    </source>
</evidence>
<proteinExistence type="predicted"/>
<reference evidence="2" key="1">
    <citation type="journal article" date="2015" name="BMC Genomics">
        <title>Draft genome of a commonly misdiagnosed multidrug resistant pathogen Candida auris.</title>
        <authorList>
            <person name="Chatterjee S."/>
            <person name="Alampalli S.V."/>
            <person name="Nageshan R.K."/>
            <person name="Chettiar S.T."/>
            <person name="Joshi S."/>
            <person name="Tatu U.S."/>
        </authorList>
    </citation>
    <scope>NUCLEOTIDE SEQUENCE [LARGE SCALE GENOMIC DNA]</scope>
    <source>
        <strain evidence="2">6684</strain>
    </source>
</reference>
<dbReference type="VEuPathDB" id="FungiDB:QG37_00037"/>
<dbReference type="AlphaFoldDB" id="A0A0L0P8X3"/>
<evidence type="ECO:0000313" key="1">
    <source>
        <dbReference type="EMBL" id="KNE02665.1"/>
    </source>
</evidence>
<protein>
    <submittedName>
        <fullName evidence="1">Uncharacterized protein</fullName>
    </submittedName>
</protein>
<accession>A0A0L0P8X3</accession>
<sequence>MAANSERVVFPQEQEGYESEILAKSVRTKLLPNCSLEIIISAFNCKA</sequence>
<organism evidence="1 2">
    <name type="scientific">Candidozyma auris</name>
    <name type="common">Yeast</name>
    <name type="synonym">Candida auris</name>
    <dbReference type="NCBI Taxonomy" id="498019"/>
    <lineage>
        <taxon>Eukaryota</taxon>
        <taxon>Fungi</taxon>
        <taxon>Dikarya</taxon>
        <taxon>Ascomycota</taxon>
        <taxon>Saccharomycotina</taxon>
        <taxon>Pichiomycetes</taxon>
        <taxon>Metschnikowiaceae</taxon>
        <taxon>Candidozyma</taxon>
    </lineage>
</organism>
<comment type="caution">
    <text evidence="1">The sequence shown here is derived from an EMBL/GenBank/DDBJ whole genome shotgun (WGS) entry which is preliminary data.</text>
</comment>